<proteinExistence type="predicted"/>
<reference evidence="2" key="1">
    <citation type="submission" date="2019-02" db="EMBL/GenBank/DDBJ databases">
        <authorList>
            <person name="Gruber-Vodicka R. H."/>
            <person name="Seah K. B. B."/>
        </authorList>
    </citation>
    <scope>NUCLEOTIDE SEQUENCE</scope>
    <source>
        <strain evidence="2">BECK_BZ131</strain>
    </source>
</reference>
<keyword evidence="1" id="KW-1133">Transmembrane helix</keyword>
<evidence type="ECO:0000313" key="2">
    <source>
        <dbReference type="EMBL" id="VFJ78190.1"/>
    </source>
</evidence>
<feature type="transmembrane region" description="Helical" evidence="1">
    <location>
        <begin position="118"/>
        <end position="139"/>
    </location>
</feature>
<feature type="transmembrane region" description="Helical" evidence="1">
    <location>
        <begin position="7"/>
        <end position="34"/>
    </location>
</feature>
<protein>
    <submittedName>
        <fullName evidence="2">Uncharacterized protein</fullName>
    </submittedName>
</protein>
<feature type="transmembrane region" description="Helical" evidence="1">
    <location>
        <begin position="94"/>
        <end position="112"/>
    </location>
</feature>
<name>A0A450U480_9GAMM</name>
<evidence type="ECO:0000256" key="1">
    <source>
        <dbReference type="SAM" id="Phobius"/>
    </source>
</evidence>
<organism evidence="2">
    <name type="scientific">Candidatus Kentrum sp. FW</name>
    <dbReference type="NCBI Taxonomy" id="2126338"/>
    <lineage>
        <taxon>Bacteria</taxon>
        <taxon>Pseudomonadati</taxon>
        <taxon>Pseudomonadota</taxon>
        <taxon>Gammaproteobacteria</taxon>
        <taxon>Candidatus Kentrum</taxon>
    </lineage>
</organism>
<keyword evidence="1" id="KW-0472">Membrane</keyword>
<dbReference type="AlphaFoldDB" id="A0A450U480"/>
<gene>
    <name evidence="2" type="ORF">BECKFW1821C_GA0114237_11712</name>
</gene>
<feature type="transmembrane region" description="Helical" evidence="1">
    <location>
        <begin position="54"/>
        <end position="73"/>
    </location>
</feature>
<accession>A0A450U480</accession>
<dbReference type="EMBL" id="CAADFE010000171">
    <property type="protein sequence ID" value="VFJ78190.1"/>
    <property type="molecule type" value="Genomic_DNA"/>
</dbReference>
<sequence>MIQIRVISLLVLVFVAGSIGLFLVYSYLAITHAIPNVFALTNIPDLDSVKAELVFAGIMSLSTACGIFSKFLYDHLIGVCTKSENKEAFIVSGLKSLVISLILSPVIVGGFFDKLLSAESFAFSLVFCYQNGFFLQTIIGGSNSGK</sequence>
<keyword evidence="1" id="KW-0812">Transmembrane</keyword>